<feature type="transmembrane region" description="Helical" evidence="1">
    <location>
        <begin position="33"/>
        <end position="53"/>
    </location>
</feature>
<reference evidence="2" key="1">
    <citation type="submission" date="2020-09" db="EMBL/GenBank/DDBJ databases">
        <title>Genome seq and assembly of Devosia sp.</title>
        <authorList>
            <person name="Chhetri G."/>
        </authorList>
    </citation>
    <scope>NUCLEOTIDE SEQUENCE</scope>
    <source>
        <strain evidence="2">PTR5</strain>
    </source>
</reference>
<keyword evidence="1" id="KW-0472">Membrane</keyword>
<organism evidence="2 3">
    <name type="scientific">Devosia oryzisoli</name>
    <dbReference type="NCBI Taxonomy" id="2774138"/>
    <lineage>
        <taxon>Bacteria</taxon>
        <taxon>Pseudomonadati</taxon>
        <taxon>Pseudomonadota</taxon>
        <taxon>Alphaproteobacteria</taxon>
        <taxon>Hyphomicrobiales</taxon>
        <taxon>Devosiaceae</taxon>
        <taxon>Devosia</taxon>
    </lineage>
</organism>
<dbReference type="Proteomes" id="UP000654108">
    <property type="component" value="Unassembled WGS sequence"/>
</dbReference>
<sequence>MTNPEPSDANAAQAQTELTPEARALLGRARRSFGVSIGILLLGFMAIGFALVYRVMRDSPPPVVAETVSVPADAEVLSALNTDGTLQVTYRAGAAVTLAVFDAGTGELLRSVVITNAPAAN</sequence>
<keyword evidence="1" id="KW-0812">Transmembrane</keyword>
<accession>A0A927FY74</accession>
<keyword evidence="1" id="KW-1133">Transmembrane helix</keyword>
<dbReference type="AlphaFoldDB" id="A0A927FY74"/>
<gene>
    <name evidence="2" type="ORF">IC608_15985</name>
</gene>
<protein>
    <recommendedName>
        <fullName evidence="4">Fimbrial protein</fullName>
    </recommendedName>
</protein>
<dbReference type="EMBL" id="JACYFU010000004">
    <property type="protein sequence ID" value="MBD8066973.1"/>
    <property type="molecule type" value="Genomic_DNA"/>
</dbReference>
<evidence type="ECO:0000256" key="1">
    <source>
        <dbReference type="SAM" id="Phobius"/>
    </source>
</evidence>
<dbReference type="RefSeq" id="WP_191777582.1">
    <property type="nucleotide sequence ID" value="NZ_JACYFU010000004.1"/>
</dbReference>
<evidence type="ECO:0008006" key="4">
    <source>
        <dbReference type="Google" id="ProtNLM"/>
    </source>
</evidence>
<proteinExistence type="predicted"/>
<comment type="caution">
    <text evidence="2">The sequence shown here is derived from an EMBL/GenBank/DDBJ whole genome shotgun (WGS) entry which is preliminary data.</text>
</comment>
<evidence type="ECO:0000313" key="2">
    <source>
        <dbReference type="EMBL" id="MBD8066973.1"/>
    </source>
</evidence>
<keyword evidence="3" id="KW-1185">Reference proteome</keyword>
<name>A0A927FY74_9HYPH</name>
<evidence type="ECO:0000313" key="3">
    <source>
        <dbReference type="Proteomes" id="UP000654108"/>
    </source>
</evidence>